<keyword evidence="4" id="KW-1185">Reference proteome</keyword>
<keyword evidence="2" id="KW-0812">Transmembrane</keyword>
<evidence type="ECO:0000313" key="3">
    <source>
        <dbReference type="EMBL" id="CAF9921165.1"/>
    </source>
</evidence>
<evidence type="ECO:0000256" key="1">
    <source>
        <dbReference type="SAM" id="MobiDB-lite"/>
    </source>
</evidence>
<keyword evidence="2" id="KW-1133">Transmembrane helix</keyword>
<dbReference type="Pfam" id="PF16015">
    <property type="entry name" value="Promethin"/>
    <property type="match status" value="1"/>
</dbReference>
<dbReference type="AlphaFoldDB" id="A0A8H3FCN9"/>
<organism evidence="3 4">
    <name type="scientific">Heterodermia speciosa</name>
    <dbReference type="NCBI Taxonomy" id="116794"/>
    <lineage>
        <taxon>Eukaryota</taxon>
        <taxon>Fungi</taxon>
        <taxon>Dikarya</taxon>
        <taxon>Ascomycota</taxon>
        <taxon>Pezizomycotina</taxon>
        <taxon>Lecanoromycetes</taxon>
        <taxon>OSLEUM clade</taxon>
        <taxon>Lecanoromycetidae</taxon>
        <taxon>Caliciales</taxon>
        <taxon>Physciaceae</taxon>
        <taxon>Heterodermia</taxon>
    </lineage>
</organism>
<proteinExistence type="predicted"/>
<accession>A0A8H3FCN9</accession>
<evidence type="ECO:0000256" key="2">
    <source>
        <dbReference type="SAM" id="Phobius"/>
    </source>
</evidence>
<feature type="transmembrane region" description="Helical" evidence="2">
    <location>
        <begin position="114"/>
        <end position="134"/>
    </location>
</feature>
<dbReference type="OrthoDB" id="3928876at2759"/>
<protein>
    <submittedName>
        <fullName evidence="3">Uncharacterized protein</fullName>
    </submittedName>
</protein>
<keyword evidence="2" id="KW-0472">Membrane</keyword>
<dbReference type="Proteomes" id="UP000664521">
    <property type="component" value="Unassembled WGS sequence"/>
</dbReference>
<name>A0A8H3FCN9_9LECA</name>
<evidence type="ECO:0000313" key="4">
    <source>
        <dbReference type="Proteomes" id="UP000664521"/>
    </source>
</evidence>
<reference evidence="3" key="1">
    <citation type="submission" date="2021-03" db="EMBL/GenBank/DDBJ databases">
        <authorList>
            <person name="Tagirdzhanova G."/>
        </authorList>
    </citation>
    <scope>NUCLEOTIDE SEQUENCE</scope>
</reference>
<sequence>MAEALSGMTGMLQGSIGGLLNKGQGILDRFFPPERRNELSAKLSKFATEKPMLASFLLSQIALSSLPLGLFIILTITVVVFALIAALLIGVLGAVVFIVVCVGIGLIILLPTLFVTTFAAAFIWLWGVGAYFIIKWFNQKEVPGIHKPLDEGINGLGLDALTGSGKPPGDSHAANGTSEKPANGRPKEGPGAKKAPQRKTPGVDEIGKATGIDISDPKKAADVGKVLGKTHDVGKAKEMIDGAAGGAKGVVPGGLL</sequence>
<dbReference type="EMBL" id="CAJPDS010000027">
    <property type="protein sequence ID" value="CAF9921165.1"/>
    <property type="molecule type" value="Genomic_DNA"/>
</dbReference>
<feature type="transmembrane region" description="Helical" evidence="2">
    <location>
        <begin position="52"/>
        <end position="74"/>
    </location>
</feature>
<feature type="transmembrane region" description="Helical" evidence="2">
    <location>
        <begin position="81"/>
        <end position="108"/>
    </location>
</feature>
<feature type="region of interest" description="Disordered" evidence="1">
    <location>
        <begin position="166"/>
        <end position="211"/>
    </location>
</feature>
<comment type="caution">
    <text evidence="3">The sequence shown here is derived from an EMBL/GenBank/DDBJ whole genome shotgun (WGS) entry which is preliminary data.</text>
</comment>
<gene>
    <name evidence="3" type="ORF">HETSPECPRED_004453</name>
</gene>